<keyword evidence="2" id="KW-1185">Reference proteome</keyword>
<dbReference type="EMBL" id="RCCJ01000001">
    <property type="protein sequence ID" value="RLJ70421.1"/>
    <property type="molecule type" value="Genomic_DNA"/>
</dbReference>
<dbReference type="OrthoDB" id="15129at2"/>
<evidence type="ECO:0000313" key="1">
    <source>
        <dbReference type="EMBL" id="RLJ70421.1"/>
    </source>
</evidence>
<comment type="caution">
    <text evidence="1">The sequence shown here is derived from an EMBL/GenBank/DDBJ whole genome shotgun (WGS) entry which is preliminary data.</text>
</comment>
<dbReference type="AlphaFoldDB" id="A0A497XQ67"/>
<dbReference type="GO" id="GO:0003677">
    <property type="term" value="F:DNA binding"/>
    <property type="evidence" value="ECO:0007669"/>
    <property type="project" value="UniProtKB-KW"/>
</dbReference>
<dbReference type="InterPro" id="IPR004401">
    <property type="entry name" value="YbaB/EbfC"/>
</dbReference>
<gene>
    <name evidence="1" type="ORF">BCF55_0693</name>
</gene>
<dbReference type="InterPro" id="IPR036894">
    <property type="entry name" value="YbaB-like_sf"/>
</dbReference>
<dbReference type="RefSeq" id="WP_121010011.1">
    <property type="nucleotide sequence ID" value="NZ_RCCJ01000001.1"/>
</dbReference>
<dbReference type="Gene3D" id="3.30.1310.10">
    <property type="entry name" value="Nucleoid-associated protein YbaB-like domain"/>
    <property type="match status" value="1"/>
</dbReference>
<organism evidence="1 2">
    <name type="scientific">Hydrogenivirga caldilitoris</name>
    <dbReference type="NCBI Taxonomy" id="246264"/>
    <lineage>
        <taxon>Bacteria</taxon>
        <taxon>Pseudomonadati</taxon>
        <taxon>Aquificota</taxon>
        <taxon>Aquificia</taxon>
        <taxon>Aquificales</taxon>
        <taxon>Aquificaceae</taxon>
        <taxon>Hydrogenivirga</taxon>
    </lineage>
</organism>
<keyword evidence="1" id="KW-0238">DNA-binding</keyword>
<proteinExistence type="predicted"/>
<dbReference type="Proteomes" id="UP000267841">
    <property type="component" value="Unassembled WGS sequence"/>
</dbReference>
<reference evidence="1 2" key="1">
    <citation type="submission" date="2018-10" db="EMBL/GenBank/DDBJ databases">
        <title>Genomic Encyclopedia of Archaeal and Bacterial Type Strains, Phase II (KMG-II): from individual species to whole genera.</title>
        <authorList>
            <person name="Goeker M."/>
        </authorList>
    </citation>
    <scope>NUCLEOTIDE SEQUENCE [LARGE SCALE GENOMIC DNA]</scope>
    <source>
        <strain evidence="1 2">DSM 16510</strain>
    </source>
</reference>
<accession>A0A497XQ67</accession>
<evidence type="ECO:0000313" key="2">
    <source>
        <dbReference type="Proteomes" id="UP000267841"/>
    </source>
</evidence>
<name>A0A497XQ67_9AQUI</name>
<sequence length="101" mass="11720">MNIYDMVKQLKNFQQGFEEVKEGLRLRKEVIDKEGVELIFNGLGEIVDIEIKNEELRNDWERLKPILIDLINQAQDISRDIAKEEFNRRFGGLLGGLGLGF</sequence>
<dbReference type="SUPFAM" id="SSF82607">
    <property type="entry name" value="YbaB-like"/>
    <property type="match status" value="1"/>
</dbReference>
<dbReference type="Pfam" id="PF02575">
    <property type="entry name" value="YbaB_DNA_bd"/>
    <property type="match status" value="1"/>
</dbReference>
<protein>
    <submittedName>
        <fullName evidence="1">DNA-binding protein YbaB</fullName>
    </submittedName>
</protein>